<dbReference type="EMBL" id="JACDUO010000001">
    <property type="protein sequence ID" value="MBA2863505.1"/>
    <property type="molecule type" value="Genomic_DNA"/>
</dbReference>
<dbReference type="RefSeq" id="WP_104838373.1">
    <property type="nucleotide sequence ID" value="NZ_CP026606.1"/>
</dbReference>
<evidence type="ECO:0000313" key="6">
    <source>
        <dbReference type="Proteomes" id="UP000590564"/>
    </source>
</evidence>
<dbReference type="AlphaFoldDB" id="A0A2L1CCF1"/>
<dbReference type="GeneID" id="36102706"/>
<protein>
    <submittedName>
        <fullName evidence="2">Putative methanogenesis marker protein 14</fullName>
    </submittedName>
</protein>
<dbReference type="Proteomes" id="UP000590564">
    <property type="component" value="Unassembled WGS sequence"/>
</dbReference>
<sequence>MGFLDSIKGIFSKSPKIHYAKSQSIDVMDLNPKRVGPNQHILPYYTVASVELGNTTTKAIISATEMGSGKTYVVSKEVRMTRDVRPPKKGEQVFGRTIWDVELTKEAVSEMVRDVLKGAMDKAHLTVNDLHFVVRSTGVTAGFATPEEVGVMIVSLAEGCRMAGIPNGKMTPIMTKKQLPEILQDYTLIEKLIFDGAVTGVVPPTGKEVVANEMEGELVTAGLKIGSKWTGVDYRNPCISIDFGTTLAGRITNNGEPYAKVVGNLCGLAGAVSDAVVRGTDLVSKRGGAVLDIHAEKGSPNKELAKKYAEEIHGHVIIKEVPKGMERFGTVPVNPESAEKAGTFLIGCDVGENGSDIPELEKIGAKILKESNLPTLMYTLDIVSSKITQRLIKIAHEEGIINGDTAIGITGRAGITGEKPKLIIEMLSELGIWDNVSENIIFVEDGLALGASVMARCMNCLGTPKVPIGGKRNGPCILSQRIKRQKEMGMIK</sequence>
<reference evidence="1" key="2">
    <citation type="submission" date="2018-02" db="EMBL/GenBank/DDBJ databases">
        <title>Complete genome sequence of the Methanococcus maripaludis type strain JJ (DSM 2067), a model for selenoprotein synthesis in Archaea.</title>
        <authorList>
            <person name="Poehlein A."/>
            <person name="Heym D."/>
            <person name="Quitzke V."/>
            <person name="Fersch J."/>
            <person name="Daniel R."/>
            <person name="Rother M."/>
        </authorList>
    </citation>
    <scope>NUCLEOTIDE SEQUENCE [LARGE SCALE GENOMIC DNA]</scope>
    <source>
        <strain evidence="1">DSM 2067</strain>
    </source>
</reference>
<dbReference type="Proteomes" id="UP000567099">
    <property type="component" value="Unassembled WGS sequence"/>
</dbReference>
<dbReference type="EMBL" id="JACHED010000001">
    <property type="protein sequence ID" value="MBB6496491.1"/>
    <property type="molecule type" value="Genomic_DNA"/>
</dbReference>
<organism evidence="1 4">
    <name type="scientific">Methanococcus maripaludis</name>
    <name type="common">Methanococcus deltae</name>
    <dbReference type="NCBI Taxonomy" id="39152"/>
    <lineage>
        <taxon>Archaea</taxon>
        <taxon>Methanobacteriati</taxon>
        <taxon>Methanobacteriota</taxon>
        <taxon>Methanomada group</taxon>
        <taxon>Methanococci</taxon>
        <taxon>Methanococcales</taxon>
        <taxon>Methanococcaceae</taxon>
        <taxon>Methanococcus</taxon>
    </lineage>
</organism>
<reference evidence="2 5" key="3">
    <citation type="submission" date="2020-07" db="EMBL/GenBank/DDBJ databases">
        <title>Genomic Encyclopedia of Type Strains, Phase IV (KMG-V): Genome sequencing to study the core and pangenomes of soil and plant-associated prokaryotes.</title>
        <authorList>
            <person name="Whitman W."/>
        </authorList>
    </citation>
    <scope>NUCLEOTIDE SEQUENCE [LARGE SCALE GENOMIC DNA]</scope>
    <source>
        <strain evidence="2 5">C13</strain>
        <strain evidence="3 6">D1</strain>
    </source>
</reference>
<evidence type="ECO:0000313" key="2">
    <source>
        <dbReference type="EMBL" id="MBA2863505.1"/>
    </source>
</evidence>
<dbReference type="Proteomes" id="UP000239462">
    <property type="component" value="Chromosome"/>
</dbReference>
<dbReference type="EMBL" id="CP026606">
    <property type="protein sequence ID" value="AVB76993.1"/>
    <property type="molecule type" value="Genomic_DNA"/>
</dbReference>
<dbReference type="InterPro" id="IPR008303">
    <property type="entry name" value="Methan_mark_14"/>
</dbReference>
<reference evidence="4" key="1">
    <citation type="journal article" date="2018" name="Genome Announc.">
        <title>Complete Genome Sequence of the Methanococcus maripaludis Type Strain JJ (DSM 2067), a Model for Selenoprotein Synthesis in Archaea.</title>
        <authorList>
            <person name="Poehlein A."/>
            <person name="Heym D."/>
            <person name="Quitzke V."/>
            <person name="Fersch J."/>
            <person name="Daniel R."/>
            <person name="Rother M."/>
        </authorList>
    </citation>
    <scope>NUCLEOTIDE SEQUENCE [LARGE SCALE GENOMIC DNA]</scope>
    <source>
        <strain evidence="4">DSM 2067</strain>
    </source>
</reference>
<name>A0A2L1CCF1_METMI</name>
<accession>A0A2L1CCF1</accession>
<dbReference type="PIRSF" id="PIRSF016937">
    <property type="entry name" value="UCP016937"/>
    <property type="match status" value="1"/>
</dbReference>
<evidence type="ECO:0000313" key="5">
    <source>
        <dbReference type="Proteomes" id="UP000567099"/>
    </source>
</evidence>
<evidence type="ECO:0000313" key="3">
    <source>
        <dbReference type="EMBL" id="MBB6496491.1"/>
    </source>
</evidence>
<evidence type="ECO:0000313" key="1">
    <source>
        <dbReference type="EMBL" id="AVB76993.1"/>
    </source>
</evidence>
<proteinExistence type="predicted"/>
<dbReference type="NCBIfam" id="TIGR03285">
    <property type="entry name" value="methan_mark_14"/>
    <property type="match status" value="1"/>
</dbReference>
<gene>
    <name evidence="2" type="ORF">HNP94_000505</name>
    <name evidence="3" type="ORF">HNP96_000512</name>
    <name evidence="1" type="ORF">MMJJ_16220</name>
</gene>
<dbReference type="Pfam" id="PF09887">
    <property type="entry name" value="DUF2114"/>
    <property type="match status" value="1"/>
</dbReference>
<evidence type="ECO:0000313" key="4">
    <source>
        <dbReference type="Proteomes" id="UP000239462"/>
    </source>
</evidence>
<dbReference type="KEGG" id="mmad:MMJJ_16220"/>